<name>A0A0V1B2L6_TRISP</name>
<dbReference type="Proteomes" id="UP000054776">
    <property type="component" value="Unassembled WGS sequence"/>
</dbReference>
<protein>
    <submittedName>
        <fullName evidence="1">Uncharacterized protein</fullName>
    </submittedName>
</protein>
<dbReference type="InParanoid" id="A0A0V1B2L6"/>
<organism evidence="1 2">
    <name type="scientific">Trichinella spiralis</name>
    <name type="common">Trichina worm</name>
    <dbReference type="NCBI Taxonomy" id="6334"/>
    <lineage>
        <taxon>Eukaryota</taxon>
        <taxon>Metazoa</taxon>
        <taxon>Ecdysozoa</taxon>
        <taxon>Nematoda</taxon>
        <taxon>Enoplea</taxon>
        <taxon>Dorylaimia</taxon>
        <taxon>Trichinellida</taxon>
        <taxon>Trichinellidae</taxon>
        <taxon>Trichinella</taxon>
    </lineage>
</organism>
<accession>A0A0V1B2L6</accession>
<evidence type="ECO:0000313" key="2">
    <source>
        <dbReference type="Proteomes" id="UP000054776"/>
    </source>
</evidence>
<gene>
    <name evidence="1" type="ORF">T01_2764</name>
</gene>
<evidence type="ECO:0000313" key="1">
    <source>
        <dbReference type="EMBL" id="KRY30771.1"/>
    </source>
</evidence>
<keyword evidence="2" id="KW-1185">Reference proteome</keyword>
<dbReference type="EMBL" id="JYDH01000132">
    <property type="protein sequence ID" value="KRY30771.1"/>
    <property type="molecule type" value="Genomic_DNA"/>
</dbReference>
<sequence length="505" mass="56832">MTEQHAERRLVKHRLVGSCGLVARSRPRFSPAVSFELGGKGGFIAAVQRLPQLDLKTRGAAGVAQSLFSYQEQCLAATGILDSDEQYLPKPVSSHCFRDSITSQLRRPVHGIPGHWNKTIDLRNLSHESHQHSAVDSISRFDYSASDFTGLYSERTDLRSTIWDRRNLVILVFDIYMPPRKIIITVRYTIRYISASGNTMNSWVIFPLLVRRTFKSQSMTIADEKAVVITNASCVHQDNHINQQISNSCLAYGNFPGLRPRLSDCRDNDFHGNGFTVVQRTRTELMRSFLQKMKAKNTEATGWQVAKSVCLCFTSSSILVSDCLIKYILIACSFVVAMPSGKRETERKGNAPVNTGPMLLSSSTLGHSVRIRRTCRSHPPFLCPREALLSLKPVVHRVTTINGIEQSRQKSNLYRRKPAEAVSRILRKNYSTTYMMGKTAAEKICRGDADQRWCILTSSVPCSGETEVVREYASALGLSSWSLQSLLSFRSLLRFLEDIENKEEK</sequence>
<reference evidence="1 2" key="1">
    <citation type="submission" date="2015-01" db="EMBL/GenBank/DDBJ databases">
        <title>Evolution of Trichinella species and genotypes.</title>
        <authorList>
            <person name="Korhonen P.K."/>
            <person name="Edoardo P."/>
            <person name="Giuseppe L.R."/>
            <person name="Gasser R.B."/>
        </authorList>
    </citation>
    <scope>NUCLEOTIDE SEQUENCE [LARGE SCALE GENOMIC DNA]</scope>
    <source>
        <strain evidence="1">ISS3</strain>
    </source>
</reference>
<proteinExistence type="predicted"/>
<dbReference type="AlphaFoldDB" id="A0A0V1B2L6"/>
<comment type="caution">
    <text evidence="1">The sequence shown here is derived from an EMBL/GenBank/DDBJ whole genome shotgun (WGS) entry which is preliminary data.</text>
</comment>